<name>A0A061RHM6_9CHLO</name>
<accession>A0A061RHM6</accession>
<organism evidence="1">
    <name type="scientific">Tetraselmis sp. GSL018</name>
    <dbReference type="NCBI Taxonomy" id="582737"/>
    <lineage>
        <taxon>Eukaryota</taxon>
        <taxon>Viridiplantae</taxon>
        <taxon>Chlorophyta</taxon>
        <taxon>core chlorophytes</taxon>
        <taxon>Chlorodendrophyceae</taxon>
        <taxon>Chlorodendrales</taxon>
        <taxon>Chlorodendraceae</taxon>
        <taxon>Tetraselmis</taxon>
    </lineage>
</organism>
<gene>
    <name evidence="1" type="ORF">TSPGSL018_4807</name>
</gene>
<dbReference type="AlphaFoldDB" id="A0A061RHM6"/>
<evidence type="ECO:0000313" key="1">
    <source>
        <dbReference type="EMBL" id="JAC70140.1"/>
    </source>
</evidence>
<protein>
    <submittedName>
        <fullName evidence="1">Uncharacterized protein</fullName>
    </submittedName>
</protein>
<feature type="non-terminal residue" evidence="1">
    <location>
        <position position="569"/>
    </location>
</feature>
<reference evidence="1" key="1">
    <citation type="submission" date="2014-05" db="EMBL/GenBank/DDBJ databases">
        <title>The transcriptome of the halophilic microalga Tetraselmis sp. GSL018 isolated from the Great Salt Lake, Utah.</title>
        <authorList>
            <person name="Jinkerson R.E."/>
            <person name="D'Adamo S."/>
            <person name="Posewitz M.C."/>
        </authorList>
    </citation>
    <scope>NUCLEOTIDE SEQUENCE</scope>
    <source>
        <strain evidence="1">GSL018</strain>
    </source>
</reference>
<proteinExistence type="predicted"/>
<sequence>MAQDLQLVFSIFNLVLMNTCRSDIAKFRVGDGEFSCLPQRLSDLSTKYPPSLSGGDLDIVVLVVSPTTCASNDRGNAAVILGAPDVDGKAVAFELCNGTSRDEYWADYYQKSLELERRGAALLLAAEPYPAKLPEHMDDELTRTLRTPVCIMDQIMFRNIRKAADEAGGTAKGSFSGLPFYRVDDEPDIDTPITGITITAAGSEELSLEIPAGTSTFNPETFPGFEGSLISVRLREDCYNYPSEDWAACVRCWSTDRVANEGGPFENFEEIAGAGTLALPKVLFIPLESDGNTTGKLKTCFSYYYHWAVIADRLLADGAIIGGLRENSLTVAGPYLVGNKVVPAFSTIRMHSRTISQLLTDKGGVNVRLPELTDRQGPPYYASSDVRLGLTSIRVWEDSDDWQDRHFVCIAGQALYNPKTHLGAPAPEFDEDGGLVNGTFKPVVHVRPSAACSDISSCAECLTASSPKLQLDGGSYANRVVLLEEADFPCFHKHTEFSQAAMEAAPFALLVGIAADMTPTISDLNGELAEARLPFPTFTLDSTCGQRIVAGCGDSGLTCQRSIAVQLPP</sequence>
<dbReference type="EMBL" id="GBEZ01016080">
    <property type="protein sequence ID" value="JAC70140.1"/>
    <property type="molecule type" value="Transcribed_RNA"/>
</dbReference>